<feature type="compositionally biased region" description="Polar residues" evidence="2">
    <location>
        <begin position="15"/>
        <end position="30"/>
    </location>
</feature>
<sequence length="222" mass="25684">MPQNQKGRPKGIRSVNGNRASKNIGKSSLNKYFGKNKNTSQCQTSKQQQNSQINEEIDLNVLNELPEELRNEIIKQYKLEHKIKESTNSSPPKLEETKAECPRIQENTQGPVKNDSINDKANPFSKLPWDKIKPIIKQWVHSADKPSQMDTEMLASHFRQLAIDREIETLKSVFNFLHRIFSELNCHWHKAYFSIVNITQEGMVARYGGTLMVKRKFDCCHM</sequence>
<dbReference type="InterPro" id="IPR031991">
    <property type="entry name" value="Rev1_C"/>
</dbReference>
<keyword evidence="1" id="KW-0808">Transferase</keyword>
<feature type="compositionally biased region" description="Basic and acidic residues" evidence="2">
    <location>
        <begin position="93"/>
        <end position="103"/>
    </location>
</feature>
<protein>
    <recommendedName>
        <fullName evidence="3">DNA repair protein Rev1 C-terminal domain-containing protein</fullName>
    </recommendedName>
</protein>
<dbReference type="InterPro" id="IPR025527">
    <property type="entry name" value="HUWE1/Rev1_UBM"/>
</dbReference>
<comment type="caution">
    <text evidence="4">The sequence shown here is derived from an EMBL/GenBank/DDBJ whole genome shotgun (WGS) entry which is preliminary data.</text>
</comment>
<dbReference type="Proteomes" id="UP001162156">
    <property type="component" value="Unassembled WGS sequence"/>
</dbReference>
<dbReference type="Gene3D" id="6.10.250.1630">
    <property type="match status" value="1"/>
</dbReference>
<proteinExistence type="predicted"/>
<name>A0AAV8ZPK7_9CUCU</name>
<evidence type="ECO:0000256" key="2">
    <source>
        <dbReference type="SAM" id="MobiDB-lite"/>
    </source>
</evidence>
<feature type="compositionally biased region" description="Low complexity" evidence="2">
    <location>
        <begin position="37"/>
        <end position="51"/>
    </location>
</feature>
<dbReference type="Gene3D" id="1.20.58.1280">
    <property type="entry name" value="DNA repair protein Rev1, C-terminal domain"/>
    <property type="match status" value="1"/>
</dbReference>
<dbReference type="EMBL" id="JANEYF010000904">
    <property type="protein sequence ID" value="KAJ8967010.1"/>
    <property type="molecule type" value="Genomic_DNA"/>
</dbReference>
<evidence type="ECO:0000256" key="1">
    <source>
        <dbReference type="ARBA" id="ARBA00022679"/>
    </source>
</evidence>
<evidence type="ECO:0000313" key="5">
    <source>
        <dbReference type="Proteomes" id="UP001162156"/>
    </source>
</evidence>
<feature type="domain" description="DNA repair protein Rev1 C-terminal" evidence="3">
    <location>
        <begin position="132"/>
        <end position="211"/>
    </location>
</feature>
<dbReference type="Pfam" id="PF16727">
    <property type="entry name" value="REV1_C"/>
    <property type="match status" value="1"/>
</dbReference>
<dbReference type="Pfam" id="PF14377">
    <property type="entry name" value="UBM"/>
    <property type="match status" value="1"/>
</dbReference>
<evidence type="ECO:0000259" key="3">
    <source>
        <dbReference type="Pfam" id="PF16727"/>
    </source>
</evidence>
<feature type="region of interest" description="Disordered" evidence="2">
    <location>
        <begin position="84"/>
        <end position="124"/>
    </location>
</feature>
<keyword evidence="5" id="KW-1185">Reference proteome</keyword>
<dbReference type="AlphaFoldDB" id="A0AAV8ZPK7"/>
<feature type="region of interest" description="Disordered" evidence="2">
    <location>
        <begin position="1"/>
        <end position="51"/>
    </location>
</feature>
<gene>
    <name evidence="4" type="ORF">NQ314_003127</name>
</gene>
<accession>A0AAV8ZPK7</accession>
<dbReference type="GO" id="GO:0016740">
    <property type="term" value="F:transferase activity"/>
    <property type="evidence" value="ECO:0007669"/>
    <property type="project" value="UniProtKB-KW"/>
</dbReference>
<reference evidence="4" key="1">
    <citation type="journal article" date="2023" name="Insect Mol. Biol.">
        <title>Genome sequencing provides insights into the evolution of gene families encoding plant cell wall-degrading enzymes in longhorned beetles.</title>
        <authorList>
            <person name="Shin N.R."/>
            <person name="Okamura Y."/>
            <person name="Kirsch R."/>
            <person name="Pauchet Y."/>
        </authorList>
    </citation>
    <scope>NUCLEOTIDE SEQUENCE</scope>
    <source>
        <strain evidence="4">RBIC_L_NR</strain>
    </source>
</reference>
<evidence type="ECO:0000313" key="4">
    <source>
        <dbReference type="EMBL" id="KAJ8967010.1"/>
    </source>
</evidence>
<organism evidence="4 5">
    <name type="scientific">Rhamnusium bicolor</name>
    <dbReference type="NCBI Taxonomy" id="1586634"/>
    <lineage>
        <taxon>Eukaryota</taxon>
        <taxon>Metazoa</taxon>
        <taxon>Ecdysozoa</taxon>
        <taxon>Arthropoda</taxon>
        <taxon>Hexapoda</taxon>
        <taxon>Insecta</taxon>
        <taxon>Pterygota</taxon>
        <taxon>Neoptera</taxon>
        <taxon>Endopterygota</taxon>
        <taxon>Coleoptera</taxon>
        <taxon>Polyphaga</taxon>
        <taxon>Cucujiformia</taxon>
        <taxon>Chrysomeloidea</taxon>
        <taxon>Cerambycidae</taxon>
        <taxon>Lepturinae</taxon>
        <taxon>Rhagiini</taxon>
        <taxon>Rhamnusium</taxon>
    </lineage>
</organism>
<dbReference type="InterPro" id="IPR038401">
    <property type="entry name" value="Rev1_C_sf"/>
</dbReference>